<keyword evidence="8" id="KW-1185">Reference proteome</keyword>
<dbReference type="RefSeq" id="WP_211429579.1">
    <property type="nucleotide sequence ID" value="NZ_CP072648.1"/>
</dbReference>
<evidence type="ECO:0000256" key="1">
    <source>
        <dbReference type="ARBA" id="ARBA00004141"/>
    </source>
</evidence>
<dbReference type="PANTHER" id="PTHR36460:SF1">
    <property type="entry name" value="UPF0132 DOMAIN PROTEIN (AFU_ORTHOLOGUE AFUA_3G10255)"/>
    <property type="match status" value="1"/>
</dbReference>
<name>A0ABX8BDF3_9BACT</name>
<dbReference type="PANTHER" id="PTHR36460">
    <property type="entry name" value="UPF0132 DOMAIN PROTEIN (AFU_ORTHOLOGUE AFUA_3G10255)"/>
    <property type="match status" value="1"/>
</dbReference>
<keyword evidence="3 6" id="KW-1133">Transmembrane helix</keyword>
<feature type="transmembrane region" description="Helical" evidence="6">
    <location>
        <begin position="72"/>
        <end position="98"/>
    </location>
</feature>
<evidence type="ECO:0000313" key="8">
    <source>
        <dbReference type="Proteomes" id="UP000676506"/>
    </source>
</evidence>
<evidence type="ECO:0000313" key="7">
    <source>
        <dbReference type="EMBL" id="QUW03689.1"/>
    </source>
</evidence>
<comment type="subcellular location">
    <subcellularLocation>
        <location evidence="1">Membrane</location>
        <topology evidence="1">Multi-pass membrane protein</topology>
    </subcellularLocation>
</comment>
<evidence type="ECO:0000256" key="5">
    <source>
        <dbReference type="SAM" id="MobiDB-lite"/>
    </source>
</evidence>
<dbReference type="EMBL" id="CP072648">
    <property type="protein sequence ID" value="QUW03689.1"/>
    <property type="molecule type" value="Genomic_DNA"/>
</dbReference>
<dbReference type="InterPro" id="IPR019109">
    <property type="entry name" value="MamF_MmsF"/>
</dbReference>
<evidence type="ECO:0000256" key="4">
    <source>
        <dbReference type="ARBA" id="ARBA00023136"/>
    </source>
</evidence>
<feature type="transmembrane region" description="Helical" evidence="6">
    <location>
        <begin position="104"/>
        <end position="126"/>
    </location>
</feature>
<gene>
    <name evidence="7" type="ORF">J8C06_04450</name>
</gene>
<dbReference type="Proteomes" id="UP000676506">
    <property type="component" value="Chromosome 1"/>
</dbReference>
<organism evidence="7 8">
    <name type="scientific">Chloracidobacterium validum</name>
    <dbReference type="NCBI Taxonomy" id="2821543"/>
    <lineage>
        <taxon>Bacteria</taxon>
        <taxon>Pseudomonadati</taxon>
        <taxon>Acidobacteriota</taxon>
        <taxon>Terriglobia</taxon>
        <taxon>Terriglobales</taxon>
        <taxon>Acidobacteriaceae</taxon>
        <taxon>Chloracidobacterium</taxon>
    </lineage>
</organism>
<accession>A0ABX8BDF3</accession>
<feature type="region of interest" description="Disordered" evidence="5">
    <location>
        <begin position="1"/>
        <end position="26"/>
    </location>
</feature>
<evidence type="ECO:0000256" key="6">
    <source>
        <dbReference type="SAM" id="Phobius"/>
    </source>
</evidence>
<evidence type="ECO:0000256" key="2">
    <source>
        <dbReference type="ARBA" id="ARBA00022692"/>
    </source>
</evidence>
<proteinExistence type="predicted"/>
<dbReference type="Pfam" id="PF09685">
    <property type="entry name" value="MamF_MmsF"/>
    <property type="match status" value="1"/>
</dbReference>
<sequence>MTPQNPYQQPPYPPSNPYQSVPPGGGNQPGPLGLQPNVASMLAYAPCCVGLIMSIVFVITEKTNRFVKFHSWQGLFFHLSLLAIGILNSLFGTLLGQISGLLSLASYLLGLVIALAGLGLSIFLMLKAYGNETLKLPLIGDAAEKQS</sequence>
<protein>
    <submittedName>
        <fullName evidence="7">DUF4870 domain-containing protein</fullName>
    </submittedName>
</protein>
<keyword evidence="2 6" id="KW-0812">Transmembrane</keyword>
<reference evidence="7 8" key="1">
    <citation type="submission" date="2021-03" db="EMBL/GenBank/DDBJ databases">
        <title>Genomic and phenotypic characterization of Chloracidobacterium isolates provides evidence for multiple species.</title>
        <authorList>
            <person name="Saini M.K."/>
            <person name="Costas A.M.G."/>
            <person name="Tank M."/>
            <person name="Bryant D.A."/>
        </authorList>
    </citation>
    <scope>NUCLEOTIDE SEQUENCE [LARGE SCALE GENOMIC DNA]</scope>
    <source>
        <strain evidence="7 8">BV2-C</strain>
    </source>
</reference>
<evidence type="ECO:0000256" key="3">
    <source>
        <dbReference type="ARBA" id="ARBA00022989"/>
    </source>
</evidence>
<keyword evidence="4 6" id="KW-0472">Membrane</keyword>
<feature type="transmembrane region" description="Helical" evidence="6">
    <location>
        <begin position="41"/>
        <end position="60"/>
    </location>
</feature>